<dbReference type="SUPFAM" id="SSF53927">
    <property type="entry name" value="Cytidine deaminase-like"/>
    <property type="match status" value="1"/>
</dbReference>
<name>A0A510X673_9GAMM</name>
<proteinExistence type="predicted"/>
<dbReference type="InterPro" id="IPR016193">
    <property type="entry name" value="Cytidine_deaminase-like"/>
</dbReference>
<dbReference type="Gene3D" id="3.40.140.10">
    <property type="entry name" value="Cytidine Deaminase, domain 2"/>
    <property type="match status" value="1"/>
</dbReference>
<gene>
    <name evidence="2" type="ORF">HPA02_12050</name>
</gene>
<keyword evidence="3" id="KW-1185">Reference proteome</keyword>
<dbReference type="GO" id="GO:0047974">
    <property type="term" value="F:guanosine deaminase activity"/>
    <property type="evidence" value="ECO:0007669"/>
    <property type="project" value="TreeGrafter"/>
</dbReference>
<dbReference type="RefSeq" id="WP_232340990.1">
    <property type="nucleotide sequence ID" value="NZ_BJUK01000010.1"/>
</dbReference>
<feature type="domain" description="CMP/dCMP-type deaminase" evidence="1">
    <location>
        <begin position="17"/>
        <end position="139"/>
    </location>
</feature>
<accession>A0A510X673</accession>
<dbReference type="Pfam" id="PF00383">
    <property type="entry name" value="dCMP_cyt_deam_1"/>
    <property type="match status" value="1"/>
</dbReference>
<dbReference type="InterPro" id="IPR002125">
    <property type="entry name" value="CMP_dCMP_dom"/>
</dbReference>
<protein>
    <submittedName>
        <fullName evidence="2">tRNA-specific adenosine deaminase</fullName>
    </submittedName>
</protein>
<evidence type="ECO:0000313" key="2">
    <source>
        <dbReference type="EMBL" id="GEK46922.1"/>
    </source>
</evidence>
<sequence>MNQKMDHAMIDDISRVTRDIELLLAANEVAKRGRDDGKHPFGALLAGPRGEILMEQENDEHEEKGTGHAEAALVRRAVKAYRPEFLWHCTLYTTVEPCVMCAGCTYWGNIGRVVYGASEAALLALTGDHEDNPTMSLPCREVFAKGQKPIEVVGPVAEVEATILDLHRDYW</sequence>
<dbReference type="EMBL" id="BJUK01000010">
    <property type="protein sequence ID" value="GEK46922.1"/>
    <property type="molecule type" value="Genomic_DNA"/>
</dbReference>
<dbReference type="PROSITE" id="PS51747">
    <property type="entry name" value="CYT_DCMP_DEAMINASES_2"/>
    <property type="match status" value="1"/>
</dbReference>
<dbReference type="PANTHER" id="PTHR11079">
    <property type="entry name" value="CYTOSINE DEAMINASE FAMILY MEMBER"/>
    <property type="match status" value="1"/>
</dbReference>
<evidence type="ECO:0000313" key="3">
    <source>
        <dbReference type="Proteomes" id="UP000321275"/>
    </source>
</evidence>
<dbReference type="PANTHER" id="PTHR11079:SF161">
    <property type="entry name" value="CMP_DCMP-TYPE DEAMINASE DOMAIN-CONTAINING PROTEIN"/>
    <property type="match status" value="1"/>
</dbReference>
<comment type="caution">
    <text evidence="2">The sequence shown here is derived from an EMBL/GenBank/DDBJ whole genome shotgun (WGS) entry which is preliminary data.</text>
</comment>
<reference evidence="2 3" key="1">
    <citation type="submission" date="2019-07" db="EMBL/GenBank/DDBJ databases">
        <title>Whole genome shotgun sequence of Halomonas pacifica NBRC 102220.</title>
        <authorList>
            <person name="Hosoyama A."/>
            <person name="Uohara A."/>
            <person name="Ohji S."/>
            <person name="Ichikawa N."/>
        </authorList>
    </citation>
    <scope>NUCLEOTIDE SEQUENCE [LARGE SCALE GENOMIC DNA]</scope>
    <source>
        <strain evidence="2 3">NBRC 102220</strain>
    </source>
</reference>
<organism evidence="2 3">
    <name type="scientific">Bisbaumannia pacifica</name>
    <dbReference type="NCBI Taxonomy" id="77098"/>
    <lineage>
        <taxon>Bacteria</taxon>
        <taxon>Pseudomonadati</taxon>
        <taxon>Pseudomonadota</taxon>
        <taxon>Gammaproteobacteria</taxon>
        <taxon>Oceanospirillales</taxon>
        <taxon>Halomonadaceae</taxon>
        <taxon>Bisbaumannia</taxon>
    </lineage>
</organism>
<dbReference type="GO" id="GO:0006152">
    <property type="term" value="P:purine nucleoside catabolic process"/>
    <property type="evidence" value="ECO:0007669"/>
    <property type="project" value="TreeGrafter"/>
</dbReference>
<dbReference type="AlphaFoldDB" id="A0A510X673"/>
<dbReference type="CDD" id="cd01285">
    <property type="entry name" value="nucleoside_deaminase"/>
    <property type="match status" value="1"/>
</dbReference>
<dbReference type="Proteomes" id="UP000321275">
    <property type="component" value="Unassembled WGS sequence"/>
</dbReference>
<evidence type="ECO:0000259" key="1">
    <source>
        <dbReference type="PROSITE" id="PS51747"/>
    </source>
</evidence>